<sequence length="289" mass="33994">MNEKEWLDYFEIINNRQPTAEEIQQAKASGDFISQGPKVEKVKPQVQLREQVTQPVSQVRTPKTGLSKKAKIIIVSLVGTILLLALSLGSYAFIHLQRGKIPEGTYLIESHYYYDKDEKEMVDVLEYNESIDIYVRDFVKVRGNHLKTCDYFLSNGEGYVYKIDYMTGYNFDCDAWSRSLKHTWTLSEYEDMVGKLLRKYYKGAPLKTESGIERDIKEYRKRYKSELKRTYRYKLIGDRLTIISYDGDGEIHSVRTFKRLSKAKEEKLQSDYDKFSKKDRELKRLILSF</sequence>
<keyword evidence="1" id="KW-0812">Transmembrane</keyword>
<evidence type="ECO:0000256" key="1">
    <source>
        <dbReference type="SAM" id="Phobius"/>
    </source>
</evidence>
<feature type="transmembrane region" description="Helical" evidence="1">
    <location>
        <begin position="72"/>
        <end position="94"/>
    </location>
</feature>
<accession>A0AAX2UZZ4</accession>
<reference evidence="2 3" key="1">
    <citation type="submission" date="2019-06" db="EMBL/GenBank/DDBJ databases">
        <title>Genome Announcement To Ensure Probiotic Safety of Streptococcus salivarius UBSS01.</title>
        <authorList>
            <person name="Sulthana A."/>
            <person name="Lakshmi S.G."/>
            <person name="Madempudi R.S."/>
        </authorList>
    </citation>
    <scope>NUCLEOTIDE SEQUENCE [LARGE SCALE GENOMIC DNA]</scope>
    <source>
        <strain evidence="2 3">UBSS01</strain>
    </source>
</reference>
<keyword evidence="1" id="KW-1133">Transmembrane helix</keyword>
<keyword evidence="1" id="KW-0472">Membrane</keyword>
<proteinExistence type="predicted"/>
<organism evidence="2 3">
    <name type="scientific">Streptococcus salivarius</name>
    <dbReference type="NCBI Taxonomy" id="1304"/>
    <lineage>
        <taxon>Bacteria</taxon>
        <taxon>Bacillati</taxon>
        <taxon>Bacillota</taxon>
        <taxon>Bacilli</taxon>
        <taxon>Lactobacillales</taxon>
        <taxon>Streptococcaceae</taxon>
        <taxon>Streptococcus</taxon>
    </lineage>
</organism>
<evidence type="ECO:0000313" key="2">
    <source>
        <dbReference type="EMBL" id="TNF66072.1"/>
    </source>
</evidence>
<dbReference type="AlphaFoldDB" id="A0AAX2UZZ4"/>
<dbReference type="Proteomes" id="UP000308186">
    <property type="component" value="Unassembled WGS sequence"/>
</dbReference>
<protein>
    <submittedName>
        <fullName evidence="2">Uncharacterized protein</fullName>
    </submittedName>
</protein>
<evidence type="ECO:0000313" key="3">
    <source>
        <dbReference type="Proteomes" id="UP000308186"/>
    </source>
</evidence>
<gene>
    <name evidence="2" type="ORF">FBF48_09860</name>
</gene>
<name>A0AAX2UZZ4_STRSL</name>
<comment type="caution">
    <text evidence="2">The sequence shown here is derived from an EMBL/GenBank/DDBJ whole genome shotgun (WGS) entry which is preliminary data.</text>
</comment>
<dbReference type="RefSeq" id="WP_002890119.1">
    <property type="nucleotide sequence ID" value="NZ_CAJHJP010000002.1"/>
</dbReference>
<dbReference type="EMBL" id="VDCW01000016">
    <property type="protein sequence ID" value="TNF66072.1"/>
    <property type="molecule type" value="Genomic_DNA"/>
</dbReference>